<reference evidence="2 3" key="1">
    <citation type="journal article" date="2009" name="Nat. Genet.">
        <title>The genome of the cucumber, Cucumis sativus L.</title>
        <authorList>
            <person name="Huang S."/>
            <person name="Li R."/>
            <person name="Zhang Z."/>
            <person name="Li L."/>
            <person name="Gu X."/>
            <person name="Fan W."/>
            <person name="Lucas W.J."/>
            <person name="Wang X."/>
            <person name="Xie B."/>
            <person name="Ni P."/>
            <person name="Ren Y."/>
            <person name="Zhu H."/>
            <person name="Li J."/>
            <person name="Lin K."/>
            <person name="Jin W."/>
            <person name="Fei Z."/>
            <person name="Li G."/>
            <person name="Staub J."/>
            <person name="Kilian A."/>
            <person name="van der Vossen E.A."/>
            <person name="Wu Y."/>
            <person name="Guo J."/>
            <person name="He J."/>
            <person name="Jia Z."/>
            <person name="Ren Y."/>
            <person name="Tian G."/>
            <person name="Lu Y."/>
            <person name="Ruan J."/>
            <person name="Qian W."/>
            <person name="Wang M."/>
            <person name="Huang Q."/>
            <person name="Li B."/>
            <person name="Xuan Z."/>
            <person name="Cao J."/>
            <person name="Asan"/>
            <person name="Wu Z."/>
            <person name="Zhang J."/>
            <person name="Cai Q."/>
            <person name="Bai Y."/>
            <person name="Zhao B."/>
            <person name="Han Y."/>
            <person name="Li Y."/>
            <person name="Li X."/>
            <person name="Wang S."/>
            <person name="Shi Q."/>
            <person name="Liu S."/>
            <person name="Cho W.K."/>
            <person name="Kim J.Y."/>
            <person name="Xu Y."/>
            <person name="Heller-Uszynska K."/>
            <person name="Miao H."/>
            <person name="Cheng Z."/>
            <person name="Zhang S."/>
            <person name="Wu J."/>
            <person name="Yang Y."/>
            <person name="Kang H."/>
            <person name="Li M."/>
            <person name="Liang H."/>
            <person name="Ren X."/>
            <person name="Shi Z."/>
            <person name="Wen M."/>
            <person name="Jian M."/>
            <person name="Yang H."/>
            <person name="Zhang G."/>
            <person name="Yang Z."/>
            <person name="Chen R."/>
            <person name="Liu S."/>
            <person name="Li J."/>
            <person name="Ma L."/>
            <person name="Liu H."/>
            <person name="Zhou Y."/>
            <person name="Zhao J."/>
            <person name="Fang X."/>
            <person name="Li G."/>
            <person name="Fang L."/>
            <person name="Li Y."/>
            <person name="Liu D."/>
            <person name="Zheng H."/>
            <person name="Zhang Y."/>
            <person name="Qin N."/>
            <person name="Li Z."/>
            <person name="Yang G."/>
            <person name="Yang S."/>
            <person name="Bolund L."/>
            <person name="Kristiansen K."/>
            <person name="Zheng H."/>
            <person name="Li S."/>
            <person name="Zhang X."/>
            <person name="Yang H."/>
            <person name="Wang J."/>
            <person name="Sun R."/>
            <person name="Zhang B."/>
            <person name="Jiang S."/>
            <person name="Wang J."/>
            <person name="Du Y."/>
            <person name="Li S."/>
        </authorList>
    </citation>
    <scope>NUCLEOTIDE SEQUENCE [LARGE SCALE GENOMIC DNA]</scope>
    <source>
        <strain evidence="3">cv. 9930</strain>
    </source>
</reference>
<evidence type="ECO:0000313" key="2">
    <source>
        <dbReference type="EMBL" id="KGN56381.1"/>
    </source>
</evidence>
<evidence type="ECO:0000256" key="1">
    <source>
        <dbReference type="SAM" id="MobiDB-lite"/>
    </source>
</evidence>
<accession>A0A0A0L8E7</accession>
<protein>
    <submittedName>
        <fullName evidence="2">Uncharacterized protein</fullName>
    </submittedName>
</protein>
<sequence>MKNPDNEIGKKGERSHSGSLESHTSEVRDSEGTRIGILVVSESFVFLRRRGLEDGWAKLEAESSIYLNVVVFFPCEYFISSPVPENMENQSCVKHHIVRSFHSGLCLQKKTRKFAKLAPAIEDSASNLAHPPSSPRRFSPEPLPLLHTKARIEKTHSKISNAPLILPLLSEVPKRTKGNQPRYRNAKDSLTTKIPILVPSESLTSLVILCLSNLFVE</sequence>
<evidence type="ECO:0000313" key="3">
    <source>
        <dbReference type="Proteomes" id="UP000029981"/>
    </source>
</evidence>
<dbReference type="EMBL" id="CM002924">
    <property type="protein sequence ID" value="KGN56381.1"/>
    <property type="molecule type" value="Genomic_DNA"/>
</dbReference>
<feature type="compositionally biased region" description="Basic and acidic residues" evidence="1">
    <location>
        <begin position="1"/>
        <end position="16"/>
    </location>
</feature>
<gene>
    <name evidence="2" type="ORF">Csa_3G118160</name>
</gene>
<dbReference type="Proteomes" id="UP000029981">
    <property type="component" value="Chromosome 3"/>
</dbReference>
<reference evidence="2 3" key="2">
    <citation type="journal article" date="2009" name="PLoS ONE">
        <title>An integrated genetic and cytogenetic map of the cucumber genome.</title>
        <authorList>
            <person name="Ren Y."/>
            <person name="Zhang Z."/>
            <person name="Liu J."/>
            <person name="Staub J.E."/>
            <person name="Han Y."/>
            <person name="Cheng Z."/>
            <person name="Li X."/>
            <person name="Lu J."/>
            <person name="Miao H."/>
            <person name="Kang H."/>
            <person name="Xie B."/>
            <person name="Gu X."/>
            <person name="Wang X."/>
            <person name="Du Y."/>
            <person name="Jin W."/>
            <person name="Huang S."/>
        </authorList>
    </citation>
    <scope>NUCLEOTIDE SEQUENCE [LARGE SCALE GENOMIC DNA]</scope>
    <source>
        <strain evidence="3">cv. 9930</strain>
    </source>
</reference>
<dbReference type="AlphaFoldDB" id="A0A0A0L8E7"/>
<keyword evidence="3" id="KW-1185">Reference proteome</keyword>
<name>A0A0A0L8E7_CUCSA</name>
<organism evidence="2 3">
    <name type="scientific">Cucumis sativus</name>
    <name type="common">Cucumber</name>
    <dbReference type="NCBI Taxonomy" id="3659"/>
    <lineage>
        <taxon>Eukaryota</taxon>
        <taxon>Viridiplantae</taxon>
        <taxon>Streptophyta</taxon>
        <taxon>Embryophyta</taxon>
        <taxon>Tracheophyta</taxon>
        <taxon>Spermatophyta</taxon>
        <taxon>Magnoliopsida</taxon>
        <taxon>eudicotyledons</taxon>
        <taxon>Gunneridae</taxon>
        <taxon>Pentapetalae</taxon>
        <taxon>rosids</taxon>
        <taxon>fabids</taxon>
        <taxon>Cucurbitales</taxon>
        <taxon>Cucurbitaceae</taxon>
        <taxon>Benincaseae</taxon>
        <taxon>Cucumis</taxon>
    </lineage>
</organism>
<feature type="region of interest" description="Disordered" evidence="1">
    <location>
        <begin position="1"/>
        <end position="28"/>
    </location>
</feature>
<dbReference type="Gramene" id="KGN56381">
    <property type="protein sequence ID" value="KGN56381"/>
    <property type="gene ID" value="Csa_3G118160"/>
</dbReference>
<proteinExistence type="predicted"/>
<reference evidence="2 3" key="4">
    <citation type="journal article" date="2011" name="BMC Genomics">
        <title>RNA-Seq improves annotation of protein-coding genes in the cucumber genome.</title>
        <authorList>
            <person name="Li Z."/>
            <person name="Zhang Z."/>
            <person name="Yan P."/>
            <person name="Huang S."/>
            <person name="Fei Z."/>
            <person name="Lin K."/>
        </authorList>
    </citation>
    <scope>NUCLEOTIDE SEQUENCE [LARGE SCALE GENOMIC DNA]</scope>
    <source>
        <strain evidence="3">cv. 9930</strain>
    </source>
</reference>
<reference evidence="2 3" key="3">
    <citation type="journal article" date="2010" name="BMC Genomics">
        <title>Transcriptome sequencing and comparative analysis of cucumber flowers with different sex types.</title>
        <authorList>
            <person name="Guo S."/>
            <person name="Zheng Y."/>
            <person name="Joung J.G."/>
            <person name="Liu S."/>
            <person name="Zhang Z."/>
            <person name="Crasta O.R."/>
            <person name="Sobral B.W."/>
            <person name="Xu Y."/>
            <person name="Huang S."/>
            <person name="Fei Z."/>
        </authorList>
    </citation>
    <scope>NUCLEOTIDE SEQUENCE [LARGE SCALE GENOMIC DNA]</scope>
    <source>
        <strain evidence="3">cv. 9930</strain>
    </source>
</reference>